<evidence type="ECO:0000256" key="3">
    <source>
        <dbReference type="ARBA" id="ARBA00022603"/>
    </source>
</evidence>
<feature type="binding site" evidence="7">
    <location>
        <position position="73"/>
    </location>
    <ligand>
        <name>S-adenosyl-L-methionine</name>
        <dbReference type="ChEBI" id="CHEBI:59789"/>
    </ligand>
</feature>
<dbReference type="InterPro" id="IPR055361">
    <property type="entry name" value="tRNA_methyltr_TrmB_bact"/>
</dbReference>
<gene>
    <name evidence="7" type="primary">trmB</name>
    <name evidence="8" type="ORF">RradSPS_1807</name>
</gene>
<dbReference type="CDD" id="cd02440">
    <property type="entry name" value="AdoMet_MTases"/>
    <property type="match status" value="1"/>
</dbReference>
<keyword evidence="4 7" id="KW-0808">Transferase</keyword>
<keyword evidence="6 7" id="KW-0819">tRNA processing</keyword>
<name>A0A023X536_RUBRA</name>
<sequence>MNAREPDAATAERYLVYLSGYDLHNRPEMLPRLDSRGLFGDEGPMEIEVGCGTGEFLCALAAGAPGTNFVGFDLHAKSLFGAVERASGADFGNVRFVRGDFRQMYGLFVPDSLRRVYLHFPDPGMKERYRKRRIFGERFLREMSRAVVRGGELSLVTDDEDYFQEMLALIETEERAAKGWRRAHGEPYLEGFEPPVKSRFQELWERRGRAVRRFLLVNGSAEVTT</sequence>
<evidence type="ECO:0000256" key="7">
    <source>
        <dbReference type="HAMAP-Rule" id="MF_01057"/>
    </source>
</evidence>
<dbReference type="KEGG" id="rrd:RradSPS_1807"/>
<evidence type="ECO:0000313" key="8">
    <source>
        <dbReference type="EMBL" id="AHY47090.1"/>
    </source>
</evidence>
<dbReference type="AlphaFoldDB" id="A0A023X536"/>
<evidence type="ECO:0000313" key="9">
    <source>
        <dbReference type="Proteomes" id="UP000025229"/>
    </source>
</evidence>
<comment type="similarity">
    <text evidence="7">Belongs to the class I-like SAM-binding methyltransferase superfamily. TrmB family.</text>
</comment>
<protein>
    <recommendedName>
        <fullName evidence="7">tRNA (guanine-N(7)-)-methyltransferase</fullName>
        <ecNumber evidence="7">2.1.1.33</ecNumber>
    </recommendedName>
    <alternativeName>
        <fullName evidence="7">tRNA (guanine(46)-N(7))-methyltransferase</fullName>
    </alternativeName>
    <alternativeName>
        <fullName evidence="7">tRNA(m7G46)-methyltransferase</fullName>
    </alternativeName>
</protein>
<dbReference type="EC" id="2.1.1.33" evidence="7"/>
<dbReference type="PANTHER" id="PTHR23417:SF14">
    <property type="entry name" value="PENTACOTRIPEPTIDE-REPEAT REGION OF PRORP DOMAIN-CONTAINING PROTEIN"/>
    <property type="match status" value="1"/>
</dbReference>
<evidence type="ECO:0000256" key="5">
    <source>
        <dbReference type="ARBA" id="ARBA00022691"/>
    </source>
</evidence>
<keyword evidence="3 7" id="KW-0489">Methyltransferase</keyword>
<comment type="function">
    <text evidence="2 7">Catalyzes the formation of N(7)-methylguanine at position 46 (m7G46) in tRNA.</text>
</comment>
<feature type="binding site" evidence="7">
    <location>
        <position position="158"/>
    </location>
    <ligand>
        <name>substrate</name>
    </ligand>
</feature>
<feature type="binding site" evidence="7">
    <location>
        <position position="100"/>
    </location>
    <ligand>
        <name>S-adenosyl-L-methionine</name>
        <dbReference type="ChEBI" id="CHEBI:59789"/>
    </ligand>
</feature>
<dbReference type="Pfam" id="PF02390">
    <property type="entry name" value="Methyltransf_4"/>
    <property type="match status" value="1"/>
</dbReference>
<evidence type="ECO:0000256" key="1">
    <source>
        <dbReference type="ARBA" id="ARBA00000142"/>
    </source>
</evidence>
<organism evidence="8 9">
    <name type="scientific">Rubrobacter radiotolerans</name>
    <name type="common">Arthrobacter radiotolerans</name>
    <dbReference type="NCBI Taxonomy" id="42256"/>
    <lineage>
        <taxon>Bacteria</taxon>
        <taxon>Bacillati</taxon>
        <taxon>Actinomycetota</taxon>
        <taxon>Rubrobacteria</taxon>
        <taxon>Rubrobacterales</taxon>
        <taxon>Rubrobacteraceae</taxon>
        <taxon>Rubrobacter</taxon>
    </lineage>
</organism>
<comment type="pathway">
    <text evidence="7">tRNA modification; N(7)-methylguanine-tRNA biosynthesis.</text>
</comment>
<dbReference type="EMBL" id="CP007514">
    <property type="protein sequence ID" value="AHY47090.1"/>
    <property type="molecule type" value="Genomic_DNA"/>
</dbReference>
<reference evidence="8 9" key="1">
    <citation type="submission" date="2014-03" db="EMBL/GenBank/DDBJ databases">
        <title>Complete genome sequence of the Radio-Resistant Rubrobacter radiotolerans RSPS-4.</title>
        <authorList>
            <person name="Egas C.C."/>
            <person name="Barroso C.C."/>
            <person name="Froufe H.J.C."/>
            <person name="Pacheco J.J."/>
            <person name="Albuquerque L.L."/>
            <person name="da Costa M.M.S."/>
        </authorList>
    </citation>
    <scope>NUCLEOTIDE SEQUENCE [LARGE SCALE GENOMIC DNA]</scope>
    <source>
        <strain evidence="8 9">RSPS-4</strain>
    </source>
</reference>
<dbReference type="GO" id="GO:0043527">
    <property type="term" value="C:tRNA methyltransferase complex"/>
    <property type="evidence" value="ECO:0007669"/>
    <property type="project" value="TreeGrafter"/>
</dbReference>
<keyword evidence="9" id="KW-1185">Reference proteome</keyword>
<dbReference type="InterPro" id="IPR029063">
    <property type="entry name" value="SAM-dependent_MTases_sf"/>
</dbReference>
<feature type="binding site" evidence="7">
    <location>
        <position position="126"/>
    </location>
    <ligand>
        <name>substrate</name>
    </ligand>
</feature>
<proteinExistence type="inferred from homology"/>
<dbReference type="PROSITE" id="PS51625">
    <property type="entry name" value="SAM_MT_TRMB"/>
    <property type="match status" value="1"/>
</dbReference>
<dbReference type="eggNOG" id="COG0220">
    <property type="taxonomic scope" value="Bacteria"/>
</dbReference>
<feature type="binding site" evidence="7">
    <location>
        <position position="122"/>
    </location>
    <ligand>
        <name>S-adenosyl-L-methionine</name>
        <dbReference type="ChEBI" id="CHEBI:59789"/>
    </ligand>
</feature>
<dbReference type="STRING" id="42256.RradSPS_1807"/>
<dbReference type="Proteomes" id="UP000025229">
    <property type="component" value="Chromosome"/>
</dbReference>
<dbReference type="Gene3D" id="3.40.50.150">
    <property type="entry name" value="Vaccinia Virus protein VP39"/>
    <property type="match status" value="1"/>
</dbReference>
<comment type="caution">
    <text evidence="7">Lacks conserved residue(s) required for the propagation of feature annotation.</text>
</comment>
<dbReference type="HOGENOM" id="CLU_050910_2_0_11"/>
<evidence type="ECO:0000256" key="4">
    <source>
        <dbReference type="ARBA" id="ARBA00022679"/>
    </source>
</evidence>
<dbReference type="GO" id="GO:0008176">
    <property type="term" value="F:tRNA (guanine(46)-N7)-methyltransferase activity"/>
    <property type="evidence" value="ECO:0007669"/>
    <property type="project" value="UniProtKB-UniRule"/>
</dbReference>
<dbReference type="HAMAP" id="MF_01057">
    <property type="entry name" value="tRNA_methyltr_TrmB"/>
    <property type="match status" value="1"/>
</dbReference>
<dbReference type="InterPro" id="IPR003358">
    <property type="entry name" value="tRNA_(Gua-N-7)_MeTrfase_Trmb"/>
</dbReference>
<evidence type="ECO:0000256" key="6">
    <source>
        <dbReference type="ARBA" id="ARBA00022694"/>
    </source>
</evidence>
<keyword evidence="5 7" id="KW-0949">S-adenosyl-L-methionine</keyword>
<dbReference type="SUPFAM" id="SSF53335">
    <property type="entry name" value="S-adenosyl-L-methionine-dependent methyltransferases"/>
    <property type="match status" value="1"/>
</dbReference>
<evidence type="ECO:0000256" key="2">
    <source>
        <dbReference type="ARBA" id="ARBA00003015"/>
    </source>
</evidence>
<dbReference type="PANTHER" id="PTHR23417">
    <property type="entry name" value="3-DEOXY-D-MANNO-OCTULOSONIC-ACID TRANSFERASE/TRNA GUANINE-N 7 - -METHYLTRANSFERASE"/>
    <property type="match status" value="1"/>
</dbReference>
<feature type="binding site" evidence="7">
    <location>
        <position position="48"/>
    </location>
    <ligand>
        <name>S-adenosyl-L-methionine</name>
        <dbReference type="ChEBI" id="CHEBI:59789"/>
    </ligand>
</feature>
<accession>A0A023X536</accession>
<comment type="catalytic activity">
    <reaction evidence="1 7">
        <text>guanosine(46) in tRNA + S-adenosyl-L-methionine = N(7)-methylguanosine(46) in tRNA + S-adenosyl-L-homocysteine</text>
        <dbReference type="Rhea" id="RHEA:42708"/>
        <dbReference type="Rhea" id="RHEA-COMP:10188"/>
        <dbReference type="Rhea" id="RHEA-COMP:10189"/>
        <dbReference type="ChEBI" id="CHEBI:57856"/>
        <dbReference type="ChEBI" id="CHEBI:59789"/>
        <dbReference type="ChEBI" id="CHEBI:74269"/>
        <dbReference type="ChEBI" id="CHEBI:74480"/>
        <dbReference type="EC" id="2.1.1.33"/>
    </reaction>
</comment>
<dbReference type="UniPathway" id="UPA00989"/>